<keyword evidence="2" id="KW-1185">Reference proteome</keyword>
<sequence>MPSENTEGQWNWDRMLEPGAAAVFSTGAQTRDRYLRSRPVRRDESRSRCYCGSGSREWPSHTGSRSAIRCYRQTLHTLRGPVRMPAVAQGNGNRAE</sequence>
<evidence type="ECO:0000313" key="2">
    <source>
        <dbReference type="Proteomes" id="UP001152622"/>
    </source>
</evidence>
<proteinExistence type="predicted"/>
<dbReference type="EMBL" id="JAINUF010000002">
    <property type="protein sequence ID" value="KAJ8376872.1"/>
    <property type="molecule type" value="Genomic_DNA"/>
</dbReference>
<evidence type="ECO:0000313" key="1">
    <source>
        <dbReference type="EMBL" id="KAJ8376872.1"/>
    </source>
</evidence>
<gene>
    <name evidence="1" type="ORF">SKAU_G00074520</name>
</gene>
<dbReference type="AlphaFoldDB" id="A0A9Q1G8I5"/>
<comment type="caution">
    <text evidence="1">The sequence shown here is derived from an EMBL/GenBank/DDBJ whole genome shotgun (WGS) entry which is preliminary data.</text>
</comment>
<reference evidence="1" key="1">
    <citation type="journal article" date="2023" name="Science">
        <title>Genome structures resolve the early diversification of teleost fishes.</title>
        <authorList>
            <person name="Parey E."/>
            <person name="Louis A."/>
            <person name="Montfort J."/>
            <person name="Bouchez O."/>
            <person name="Roques C."/>
            <person name="Iampietro C."/>
            <person name="Lluch J."/>
            <person name="Castinel A."/>
            <person name="Donnadieu C."/>
            <person name="Desvignes T."/>
            <person name="Floi Bucao C."/>
            <person name="Jouanno E."/>
            <person name="Wen M."/>
            <person name="Mejri S."/>
            <person name="Dirks R."/>
            <person name="Jansen H."/>
            <person name="Henkel C."/>
            <person name="Chen W.J."/>
            <person name="Zahm M."/>
            <person name="Cabau C."/>
            <person name="Klopp C."/>
            <person name="Thompson A.W."/>
            <person name="Robinson-Rechavi M."/>
            <person name="Braasch I."/>
            <person name="Lecointre G."/>
            <person name="Bobe J."/>
            <person name="Postlethwait J.H."/>
            <person name="Berthelot C."/>
            <person name="Roest Crollius H."/>
            <person name="Guiguen Y."/>
        </authorList>
    </citation>
    <scope>NUCLEOTIDE SEQUENCE</scope>
    <source>
        <strain evidence="1">WJC10195</strain>
    </source>
</reference>
<protein>
    <submittedName>
        <fullName evidence="1">Uncharacterized protein</fullName>
    </submittedName>
</protein>
<name>A0A9Q1G8I5_SYNKA</name>
<organism evidence="1 2">
    <name type="scientific">Synaphobranchus kaupii</name>
    <name type="common">Kaup's arrowtooth eel</name>
    <dbReference type="NCBI Taxonomy" id="118154"/>
    <lineage>
        <taxon>Eukaryota</taxon>
        <taxon>Metazoa</taxon>
        <taxon>Chordata</taxon>
        <taxon>Craniata</taxon>
        <taxon>Vertebrata</taxon>
        <taxon>Euteleostomi</taxon>
        <taxon>Actinopterygii</taxon>
        <taxon>Neopterygii</taxon>
        <taxon>Teleostei</taxon>
        <taxon>Anguilliformes</taxon>
        <taxon>Synaphobranchidae</taxon>
        <taxon>Synaphobranchus</taxon>
    </lineage>
</organism>
<dbReference type="Proteomes" id="UP001152622">
    <property type="component" value="Chromosome 2"/>
</dbReference>
<accession>A0A9Q1G8I5</accession>